<organism evidence="6 7">
    <name type="scientific">Pseudomonas aeruginosa</name>
    <dbReference type="NCBI Taxonomy" id="287"/>
    <lineage>
        <taxon>Bacteria</taxon>
        <taxon>Pseudomonadati</taxon>
        <taxon>Pseudomonadota</taxon>
        <taxon>Gammaproteobacteria</taxon>
        <taxon>Pseudomonadales</taxon>
        <taxon>Pseudomonadaceae</taxon>
        <taxon>Pseudomonas</taxon>
    </lineage>
</organism>
<dbReference type="GO" id="GO:0004048">
    <property type="term" value="F:anthranilate phosphoribosyltransferase activity"/>
    <property type="evidence" value="ECO:0007669"/>
    <property type="project" value="TreeGrafter"/>
</dbReference>
<dbReference type="RefSeq" id="WP_023464566.1">
    <property type="nucleotide sequence ID" value="NZ_CAADLW010000043.1"/>
</dbReference>
<dbReference type="GO" id="GO:0002047">
    <property type="term" value="P:phenazine biosynthetic process"/>
    <property type="evidence" value="ECO:0007669"/>
    <property type="project" value="TreeGrafter"/>
</dbReference>
<evidence type="ECO:0000256" key="3">
    <source>
        <dbReference type="ARBA" id="ARBA00023239"/>
    </source>
</evidence>
<evidence type="ECO:0000256" key="2">
    <source>
        <dbReference type="ARBA" id="ARBA00022962"/>
    </source>
</evidence>
<dbReference type="FunFam" id="3.40.50.880:FF:000003">
    <property type="entry name" value="Anthranilate synthase component II"/>
    <property type="match status" value="1"/>
</dbReference>
<keyword evidence="2 6" id="KW-0315">Glutamine amidotransferase</keyword>
<dbReference type="GO" id="GO:0005829">
    <property type="term" value="C:cytosol"/>
    <property type="evidence" value="ECO:0007669"/>
    <property type="project" value="TreeGrafter"/>
</dbReference>
<evidence type="ECO:0000256" key="1">
    <source>
        <dbReference type="ARBA" id="ARBA00012266"/>
    </source>
</evidence>
<dbReference type="EC" id="4.1.3.27" evidence="1"/>
<evidence type="ECO:0000313" key="7">
    <source>
        <dbReference type="Proteomes" id="UP000194857"/>
    </source>
</evidence>
<dbReference type="InterPro" id="IPR050472">
    <property type="entry name" value="Anth_synth/Amidotransfase"/>
</dbReference>
<protein>
    <recommendedName>
        <fullName evidence="1">anthranilate synthase</fullName>
        <ecNumber evidence="1">4.1.3.27</ecNumber>
    </recommendedName>
</protein>
<dbReference type="SUPFAM" id="SSF52317">
    <property type="entry name" value="Class I glutamine amidotransferase-like"/>
    <property type="match status" value="1"/>
</dbReference>
<dbReference type="Pfam" id="PF00117">
    <property type="entry name" value="GATase"/>
    <property type="match status" value="1"/>
</dbReference>
<dbReference type="GO" id="GO:0000162">
    <property type="term" value="P:L-tryptophan biosynthetic process"/>
    <property type="evidence" value="ECO:0007669"/>
    <property type="project" value="TreeGrafter"/>
</dbReference>
<evidence type="ECO:0000256" key="4">
    <source>
        <dbReference type="ARBA" id="ARBA00047683"/>
    </source>
</evidence>
<dbReference type="AlphaFoldDB" id="A0A241XGV0"/>
<dbReference type="CDD" id="cd01743">
    <property type="entry name" value="GATase1_Anthranilate_Synthase"/>
    <property type="match status" value="1"/>
</dbReference>
<evidence type="ECO:0000313" key="6">
    <source>
        <dbReference type="EMBL" id="OTI55581.1"/>
    </source>
</evidence>
<reference evidence="6 7" key="1">
    <citation type="submission" date="2017-05" db="EMBL/GenBank/DDBJ databases">
        <authorList>
            <person name="Song R."/>
            <person name="Chenine A.L."/>
            <person name="Ruprecht R.M."/>
        </authorList>
    </citation>
    <scope>NUCLEOTIDE SEQUENCE [LARGE SCALE GENOMIC DNA]</scope>
    <source>
        <strain evidence="6 7">S567_C10_BS</strain>
    </source>
</reference>
<dbReference type="NCBIfam" id="TIGR00566">
    <property type="entry name" value="trpG_papA"/>
    <property type="match status" value="1"/>
</dbReference>
<dbReference type="PROSITE" id="PS51273">
    <property type="entry name" value="GATASE_TYPE_1"/>
    <property type="match status" value="1"/>
</dbReference>
<keyword evidence="6" id="KW-0808">Transferase</keyword>
<dbReference type="InterPro" id="IPR006221">
    <property type="entry name" value="TrpG/PapA_dom"/>
</dbReference>
<comment type="catalytic activity">
    <reaction evidence="4">
        <text>chorismate + L-glutamine = anthranilate + pyruvate + L-glutamate + H(+)</text>
        <dbReference type="Rhea" id="RHEA:21732"/>
        <dbReference type="ChEBI" id="CHEBI:15361"/>
        <dbReference type="ChEBI" id="CHEBI:15378"/>
        <dbReference type="ChEBI" id="CHEBI:16567"/>
        <dbReference type="ChEBI" id="CHEBI:29748"/>
        <dbReference type="ChEBI" id="CHEBI:29985"/>
        <dbReference type="ChEBI" id="CHEBI:58359"/>
        <dbReference type="EC" id="4.1.3.27"/>
    </reaction>
</comment>
<name>A0A241XGV0_PSEAI</name>
<keyword evidence="3" id="KW-0456">Lyase</keyword>
<accession>A0A241XGV0</accession>
<dbReference type="GO" id="GO:0004049">
    <property type="term" value="F:anthranilate synthase activity"/>
    <property type="evidence" value="ECO:0007669"/>
    <property type="project" value="UniProtKB-EC"/>
</dbReference>
<gene>
    <name evidence="6" type="ORF">CAZ10_32625</name>
</gene>
<dbReference type="PRINTS" id="PR00097">
    <property type="entry name" value="ANTSNTHASEII"/>
</dbReference>
<dbReference type="InterPro" id="IPR017926">
    <property type="entry name" value="GATASE"/>
</dbReference>
<dbReference type="Proteomes" id="UP000194857">
    <property type="component" value="Unassembled WGS sequence"/>
</dbReference>
<dbReference type="PRINTS" id="PR00099">
    <property type="entry name" value="CPSGATASE"/>
</dbReference>
<dbReference type="PANTHER" id="PTHR43418">
    <property type="entry name" value="MULTIFUNCTIONAL TRYPTOPHAN BIOSYNTHESIS PROTEIN-RELATED"/>
    <property type="match status" value="1"/>
</dbReference>
<sequence>MTKVLMLDNFDSFTYNLVEQFCLLGAEVRVMRNDTPLPTIQAALLADGCELLVLSPGPGRPEDAGCMLELLAWARGRLPVLGVCLGHQALALAAGGAVGEARKPLHGKSTSLRFDQRHPLFDGIADLRVARYHSLVVSRLPEGFDCLADADGEIMAMADPRNRQLGLQFHPESILTTHGQRLLENALLWCGALAVRERLRA</sequence>
<feature type="domain" description="Glutamine amidotransferase" evidence="5">
    <location>
        <begin position="5"/>
        <end position="187"/>
    </location>
</feature>
<dbReference type="InterPro" id="IPR029062">
    <property type="entry name" value="Class_I_gatase-like"/>
</dbReference>
<dbReference type="PRINTS" id="PR00096">
    <property type="entry name" value="GATASE"/>
</dbReference>
<dbReference type="PANTHER" id="PTHR43418:SF2">
    <property type="entry name" value="BIFUNCTIONAL PROTEIN TRPGD"/>
    <property type="match status" value="1"/>
</dbReference>
<dbReference type="EMBL" id="NFFZ01000027">
    <property type="protein sequence ID" value="OTI55581.1"/>
    <property type="molecule type" value="Genomic_DNA"/>
</dbReference>
<evidence type="ECO:0000259" key="5">
    <source>
        <dbReference type="Pfam" id="PF00117"/>
    </source>
</evidence>
<proteinExistence type="predicted"/>
<comment type="caution">
    <text evidence="6">The sequence shown here is derived from an EMBL/GenBank/DDBJ whole genome shotgun (WGS) entry which is preliminary data.</text>
</comment>
<dbReference type="Gene3D" id="3.40.50.880">
    <property type="match status" value="1"/>
</dbReference>